<feature type="compositionally biased region" description="Basic and acidic residues" evidence="1">
    <location>
        <begin position="1"/>
        <end position="19"/>
    </location>
</feature>
<organism evidence="3 4">
    <name type="scientific">Leucobacter rhizosphaerae</name>
    <dbReference type="NCBI Taxonomy" id="2932245"/>
    <lineage>
        <taxon>Bacteria</taxon>
        <taxon>Bacillati</taxon>
        <taxon>Actinomycetota</taxon>
        <taxon>Actinomycetes</taxon>
        <taxon>Micrococcales</taxon>
        <taxon>Microbacteriaceae</taxon>
        <taxon>Leucobacter</taxon>
    </lineage>
</organism>
<dbReference type="Proteomes" id="UP000831775">
    <property type="component" value="Chromosome"/>
</dbReference>
<dbReference type="InterPro" id="IPR010987">
    <property type="entry name" value="Glutathione-S-Trfase_C-like"/>
</dbReference>
<evidence type="ECO:0000313" key="3">
    <source>
        <dbReference type="EMBL" id="UOQ60871.1"/>
    </source>
</evidence>
<dbReference type="SFLD" id="SFLDS00019">
    <property type="entry name" value="Glutathione_Transferase_(cytos"/>
    <property type="match status" value="1"/>
</dbReference>
<sequence length="388" mass="43525">MTEPADRTDPSTRDADEHSTLGSYVTGGEAFERDTQYIEDRIVADPAAVRALPAPGRSKIGTLGAGLSEGAQAWPVEANRYRLIAAPACPWANRTLIVRRLLGLEDAISIGRPGPIHDARSWTFDLDPDGRDPVLGSERLQEHYFARFPGYPRGITVPAIVDIPSGGVVTNDYPQITLDFSTEWRAFHREGAPDLLPAELVDEMWPVIQRVFTEVNNGVYRCGFAGSQEAYDDAYRRLWETLDWLEDRLSTHRFLMGDRITEADVRLFTTLVRFDPVYHGHFKTNRNRLTEMPNLWAYARELFQTPGFGDTVDFVQIKQHYYVTHRDINPTGIVPAGPDLENWLEPHGRERFGGSPFGDGTAPGSVRPDERITPGHSPLVPSEFTLPN</sequence>
<dbReference type="Pfam" id="PF13410">
    <property type="entry name" value="GST_C_2"/>
    <property type="match status" value="1"/>
</dbReference>
<proteinExistence type="predicted"/>
<dbReference type="Gene3D" id="1.20.1050.10">
    <property type="match status" value="1"/>
</dbReference>
<feature type="domain" description="GST C-terminal" evidence="2">
    <location>
        <begin position="186"/>
        <end position="331"/>
    </location>
</feature>
<dbReference type="SUPFAM" id="SSF47616">
    <property type="entry name" value="GST C-terminal domain-like"/>
    <property type="match status" value="1"/>
</dbReference>
<dbReference type="PANTHER" id="PTHR32419">
    <property type="entry name" value="GLUTATHIONYL-HYDROQUINONE REDUCTASE"/>
    <property type="match status" value="1"/>
</dbReference>
<dbReference type="SFLD" id="SFLDG01148">
    <property type="entry name" value="Xi_(cytGST)"/>
    <property type="match status" value="1"/>
</dbReference>
<gene>
    <name evidence="3" type="ORF">MUN76_02500</name>
</gene>
<dbReference type="PANTHER" id="PTHR32419:SF6">
    <property type="entry name" value="GLUTATHIONE S-TRANSFERASE OMEGA-LIKE 1-RELATED"/>
    <property type="match status" value="1"/>
</dbReference>
<evidence type="ECO:0000259" key="2">
    <source>
        <dbReference type="PROSITE" id="PS50405"/>
    </source>
</evidence>
<dbReference type="InterPro" id="IPR036249">
    <property type="entry name" value="Thioredoxin-like_sf"/>
</dbReference>
<dbReference type="SUPFAM" id="SSF52833">
    <property type="entry name" value="Thioredoxin-like"/>
    <property type="match status" value="1"/>
</dbReference>
<dbReference type="InterPro" id="IPR036282">
    <property type="entry name" value="Glutathione-S-Trfase_C_sf"/>
</dbReference>
<keyword evidence="4" id="KW-1185">Reference proteome</keyword>
<accession>A0ABY4FXC0</accession>
<feature type="region of interest" description="Disordered" evidence="1">
    <location>
        <begin position="345"/>
        <end position="388"/>
    </location>
</feature>
<dbReference type="SFLD" id="SFLDG01206">
    <property type="entry name" value="Xi.1"/>
    <property type="match status" value="1"/>
</dbReference>
<feature type="region of interest" description="Disordered" evidence="1">
    <location>
        <begin position="1"/>
        <end position="22"/>
    </location>
</feature>
<evidence type="ECO:0000256" key="1">
    <source>
        <dbReference type="SAM" id="MobiDB-lite"/>
    </source>
</evidence>
<dbReference type="InterPro" id="IPR047047">
    <property type="entry name" value="GST_Omega-like_C"/>
</dbReference>
<dbReference type="Pfam" id="PF13409">
    <property type="entry name" value="GST_N_2"/>
    <property type="match status" value="1"/>
</dbReference>
<evidence type="ECO:0000313" key="4">
    <source>
        <dbReference type="Proteomes" id="UP000831775"/>
    </source>
</evidence>
<protein>
    <submittedName>
        <fullName evidence="3">Glutathione S-transferase C-terminal domain-containing protein</fullName>
    </submittedName>
</protein>
<dbReference type="InterPro" id="IPR016639">
    <property type="entry name" value="GST_Omega/GSH"/>
</dbReference>
<dbReference type="Gene3D" id="3.40.30.10">
    <property type="entry name" value="Glutaredoxin"/>
    <property type="match status" value="1"/>
</dbReference>
<dbReference type="EMBL" id="CP095043">
    <property type="protein sequence ID" value="UOQ60871.1"/>
    <property type="molecule type" value="Genomic_DNA"/>
</dbReference>
<dbReference type="CDD" id="cd03190">
    <property type="entry name" value="GST_C_Omega_like"/>
    <property type="match status" value="1"/>
</dbReference>
<dbReference type="InterPro" id="IPR040079">
    <property type="entry name" value="Glutathione_S-Trfase"/>
</dbReference>
<dbReference type="PROSITE" id="PS50405">
    <property type="entry name" value="GST_CTER"/>
    <property type="match status" value="1"/>
</dbReference>
<dbReference type="RefSeq" id="WP_244686850.1">
    <property type="nucleotide sequence ID" value="NZ_CP095043.1"/>
</dbReference>
<reference evidence="3 4" key="1">
    <citation type="submission" date="2022-04" db="EMBL/GenBank/DDBJ databases">
        <title>Leucobacter sp. isolated from rhizosphere of onion.</title>
        <authorList>
            <person name="Won M."/>
            <person name="Lee C.-M."/>
            <person name="Woen H.-Y."/>
            <person name="Kwon S.-W."/>
        </authorList>
    </citation>
    <scope>NUCLEOTIDE SEQUENCE [LARGE SCALE GENOMIC DNA]</scope>
    <source>
        <strain evidence="3 4">H25R-14</strain>
    </source>
</reference>
<dbReference type="InterPro" id="IPR004045">
    <property type="entry name" value="Glutathione_S-Trfase_N"/>
</dbReference>
<name>A0ABY4FXC0_9MICO</name>